<evidence type="ECO:0000313" key="5">
    <source>
        <dbReference type="EMBL" id="KAL3785361.1"/>
    </source>
</evidence>
<dbReference type="GO" id="GO:0005096">
    <property type="term" value="F:GTPase activator activity"/>
    <property type="evidence" value="ECO:0007669"/>
    <property type="project" value="UniProtKB-KW"/>
</dbReference>
<evidence type="ECO:0000313" key="6">
    <source>
        <dbReference type="Proteomes" id="UP001516023"/>
    </source>
</evidence>
<dbReference type="Pfam" id="PF13516">
    <property type="entry name" value="LRR_6"/>
    <property type="match status" value="3"/>
</dbReference>
<keyword evidence="2" id="KW-0433">Leucine-rich repeat</keyword>
<evidence type="ECO:0000256" key="1">
    <source>
        <dbReference type="ARBA" id="ARBA00022468"/>
    </source>
</evidence>
<dbReference type="AlphaFoldDB" id="A0ABD3PDK2"/>
<evidence type="ECO:0000256" key="4">
    <source>
        <dbReference type="SAM" id="MobiDB-lite"/>
    </source>
</evidence>
<gene>
    <name evidence="5" type="ORF">HJC23_011044</name>
</gene>
<feature type="region of interest" description="Disordered" evidence="4">
    <location>
        <begin position="1"/>
        <end position="109"/>
    </location>
</feature>
<proteinExistence type="predicted"/>
<dbReference type="Gene3D" id="3.80.10.10">
    <property type="entry name" value="Ribonuclease Inhibitor"/>
    <property type="match status" value="2"/>
</dbReference>
<evidence type="ECO:0000256" key="3">
    <source>
        <dbReference type="ARBA" id="ARBA00022737"/>
    </source>
</evidence>
<name>A0ABD3PDK2_9STRA</name>
<dbReference type="PANTHER" id="PTHR24113:SF12">
    <property type="entry name" value="RAN GTPASE-ACTIVATING PROTEIN 1"/>
    <property type="match status" value="1"/>
</dbReference>
<keyword evidence="1" id="KW-0343">GTPase activation</keyword>
<sequence length="1197" mass="129676">MRVGSNNILNSRNDSSEDGSSSVEPSAPHCDDQDRGAMANSHGTEIKSVSVGRDTQEHHGQNQRRPSSCADEGTNGHCVTSTATPSSVSNHTVDNAANGPAPPLGQLHGNYGVVEDSALSMQNIMNRQQQHLFKPQISNHHPQQQSSNGIETTSSAPQDRLPTQITHNYLDVSQAVINGKQSDDGISGTSRMSITFDVNSRANTPSGIMREMSLKDHRSQVAPQKEFANNGDNKGMISDSQGDCSVVGSNLKQLAPSPVSAGTSANVVDMSSTTVAEGNGSSLGVMFSKIDPRQQQQQQQQQIHSDEKITTYYSIASQASLPIHTPIAVAADSTRTSTLSKDSLRSPEHTLERLSFILGRGRLVMINFSQRNLGYRDAELLREAILANPQLGVLKLSYNNLGNIGTNLIASAIKCGGGLVDSDENTRRCSVLDDSDNHVHGGENCQCAPLARNRQYRHHPSLSVLDLGFNNVGDEGCLSLASLAVAHNPVLSTLYLAGNAIKEQGSIALADAIAGGCGLTALHLTANQIGPQGVKGLMRSMAEFDVTLQMVQQDRENRMALEEANIKRQSQTHGGGEILCPIRPSDDESNDQGDDLSRFDGLKCMEELYLGGTNMESTGCLSVSNMLLTNLSLRVLCLSDNGLNDHDLSLFSQSLSRNKQLPLEVLRLSFNKLTCVGVETLMNAIWGSKTLREIKLDNNQIRDRGAQLAAVVLTSVDLEVLDIGFNRLTIVGIKALMKSLAENSSLLALTLSGNVLDTNASKAVSYALAYNKTIRKLYLDHCSLSYAAQRHIAAGIVSNSHLALRVMSGFPLGAISVTLGLPAAMENWTNEQVLKFIRLMWDRQRCLGLRVNSFSSAGASLSSANMGSEKSADKNETKVGPSDPSTVVAAAKSAFATLGDDGGALLLTEEPQRAISDTSPMVSSDAVMLEKTLSGSVIVPSLDDMEEETSEVIAPNNPLHMSFKNASAESLCTANGKECPESPIDPVTKKRNMDWLRLHYRSLHEIVQLPYVYADLIQLHRYFFSPDADDDISVNEVKPPQYGIAIRPGVTPFTSSNHSSPPMEHRQSVSGLQRKPSFRGLQDMMVGQSSVIKQPQIYIGTENTAKRRPVSGNQPLQPAPKRARNDKPRIDYFPRIKAKIEEYLSSSKQTKALILLRQLKFVETMMFRGSNPYCDQSTPLSGEPIVADAEIILIDML</sequence>
<dbReference type="SMART" id="SM00368">
    <property type="entry name" value="LRR_RI"/>
    <property type="match status" value="11"/>
</dbReference>
<comment type="caution">
    <text evidence="5">The sequence shown here is derived from an EMBL/GenBank/DDBJ whole genome shotgun (WGS) entry which is preliminary data.</text>
</comment>
<keyword evidence="3" id="KW-0677">Repeat</keyword>
<feature type="compositionally biased region" description="Polar residues" evidence="4">
    <location>
        <begin position="77"/>
        <end position="95"/>
    </location>
</feature>
<dbReference type="EMBL" id="JABMIG020000216">
    <property type="protein sequence ID" value="KAL3785361.1"/>
    <property type="molecule type" value="Genomic_DNA"/>
</dbReference>
<dbReference type="PANTHER" id="PTHR24113">
    <property type="entry name" value="RAN GTPASE-ACTIVATING PROTEIN 1"/>
    <property type="match status" value="1"/>
</dbReference>
<evidence type="ECO:0000256" key="2">
    <source>
        <dbReference type="ARBA" id="ARBA00022614"/>
    </source>
</evidence>
<reference evidence="5 6" key="1">
    <citation type="journal article" date="2020" name="G3 (Bethesda)">
        <title>Improved Reference Genome for Cyclotella cryptica CCMP332, a Model for Cell Wall Morphogenesis, Salinity Adaptation, and Lipid Production in Diatoms (Bacillariophyta).</title>
        <authorList>
            <person name="Roberts W.R."/>
            <person name="Downey K.M."/>
            <person name="Ruck E.C."/>
            <person name="Traller J.C."/>
            <person name="Alverson A.J."/>
        </authorList>
    </citation>
    <scope>NUCLEOTIDE SEQUENCE [LARGE SCALE GENOMIC DNA]</scope>
    <source>
        <strain evidence="5 6">CCMP332</strain>
    </source>
</reference>
<dbReference type="InterPro" id="IPR027038">
    <property type="entry name" value="RanGap"/>
</dbReference>
<feature type="compositionally biased region" description="Low complexity" evidence="4">
    <location>
        <begin position="10"/>
        <end position="26"/>
    </location>
</feature>
<dbReference type="InterPro" id="IPR001611">
    <property type="entry name" value="Leu-rich_rpt"/>
</dbReference>
<feature type="region of interest" description="Disordered" evidence="4">
    <location>
        <begin position="1102"/>
        <end position="1127"/>
    </location>
</feature>
<protein>
    <submittedName>
        <fullName evidence="5">Uncharacterized protein</fullName>
    </submittedName>
</protein>
<feature type="region of interest" description="Disordered" evidence="4">
    <location>
        <begin position="858"/>
        <end position="884"/>
    </location>
</feature>
<organism evidence="5 6">
    <name type="scientific">Cyclotella cryptica</name>
    <dbReference type="NCBI Taxonomy" id="29204"/>
    <lineage>
        <taxon>Eukaryota</taxon>
        <taxon>Sar</taxon>
        <taxon>Stramenopiles</taxon>
        <taxon>Ochrophyta</taxon>
        <taxon>Bacillariophyta</taxon>
        <taxon>Coscinodiscophyceae</taxon>
        <taxon>Thalassiosirophycidae</taxon>
        <taxon>Stephanodiscales</taxon>
        <taxon>Stephanodiscaceae</taxon>
        <taxon>Cyclotella</taxon>
    </lineage>
</organism>
<feature type="compositionally biased region" description="Low complexity" evidence="4">
    <location>
        <begin position="858"/>
        <end position="868"/>
    </location>
</feature>
<dbReference type="InterPro" id="IPR032675">
    <property type="entry name" value="LRR_dom_sf"/>
</dbReference>
<dbReference type="SUPFAM" id="SSF52047">
    <property type="entry name" value="RNI-like"/>
    <property type="match status" value="2"/>
</dbReference>
<keyword evidence="6" id="KW-1185">Reference proteome</keyword>
<feature type="region of interest" description="Disordered" evidence="4">
    <location>
        <begin position="566"/>
        <end position="595"/>
    </location>
</feature>
<accession>A0ABD3PDK2</accession>
<feature type="region of interest" description="Disordered" evidence="4">
    <location>
        <begin position="137"/>
        <end position="159"/>
    </location>
</feature>
<dbReference type="Proteomes" id="UP001516023">
    <property type="component" value="Unassembled WGS sequence"/>
</dbReference>